<dbReference type="OMA" id="GCPMELA"/>
<protein>
    <recommendedName>
        <fullName evidence="2">FCH domain-containing protein</fullName>
    </recommendedName>
</protein>
<dbReference type="AlphaFoldDB" id="A0A8C6YFG5"/>
<name>A0A8C6YFG5_NAJNA</name>
<sequence>MGFGLALGCPEGHSALLQLQESEVRLLEGLRKWMGQRAKSDREYAALLHQMHSLAGKQEGGRQPRLGGQIGQVGSPGRDLALPRPNATQKPCWLDP</sequence>
<evidence type="ECO:0000256" key="1">
    <source>
        <dbReference type="SAM" id="MobiDB-lite"/>
    </source>
</evidence>
<dbReference type="InterPro" id="IPR001060">
    <property type="entry name" value="FCH_dom"/>
</dbReference>
<proteinExistence type="predicted"/>
<dbReference type="SUPFAM" id="SSF103657">
    <property type="entry name" value="BAR/IMD domain-like"/>
    <property type="match status" value="1"/>
</dbReference>
<evidence type="ECO:0000313" key="4">
    <source>
        <dbReference type="Proteomes" id="UP000694559"/>
    </source>
</evidence>
<evidence type="ECO:0000259" key="2">
    <source>
        <dbReference type="SMART" id="SM00055"/>
    </source>
</evidence>
<dbReference type="GeneTree" id="ENSGT00940000158881"/>
<keyword evidence="4" id="KW-1185">Reference proteome</keyword>
<feature type="region of interest" description="Disordered" evidence="1">
    <location>
        <begin position="55"/>
        <end position="96"/>
    </location>
</feature>
<dbReference type="Pfam" id="PF00611">
    <property type="entry name" value="FCH"/>
    <property type="match status" value="1"/>
</dbReference>
<reference evidence="3" key="1">
    <citation type="submission" date="2025-08" db="UniProtKB">
        <authorList>
            <consortium name="Ensembl"/>
        </authorList>
    </citation>
    <scope>IDENTIFICATION</scope>
</reference>
<dbReference type="InterPro" id="IPR027267">
    <property type="entry name" value="AH/BAR_dom_sf"/>
</dbReference>
<dbReference type="Gene3D" id="1.20.1270.60">
    <property type="entry name" value="Arfaptin homology (AH) domain/BAR domain"/>
    <property type="match status" value="1"/>
</dbReference>
<dbReference type="SMART" id="SM00055">
    <property type="entry name" value="FCH"/>
    <property type="match status" value="1"/>
</dbReference>
<dbReference type="OrthoDB" id="546826at2759"/>
<accession>A0A8C6YFG5</accession>
<dbReference type="Ensembl" id="ENSNNAT00000028288.1">
    <property type="protein sequence ID" value="ENSNNAP00000026997.1"/>
    <property type="gene ID" value="ENSNNAG00000017505.1"/>
</dbReference>
<organism evidence="3 4">
    <name type="scientific">Naja naja</name>
    <name type="common">Indian cobra</name>
    <dbReference type="NCBI Taxonomy" id="35670"/>
    <lineage>
        <taxon>Eukaryota</taxon>
        <taxon>Metazoa</taxon>
        <taxon>Chordata</taxon>
        <taxon>Craniata</taxon>
        <taxon>Vertebrata</taxon>
        <taxon>Euteleostomi</taxon>
        <taxon>Lepidosauria</taxon>
        <taxon>Squamata</taxon>
        <taxon>Bifurcata</taxon>
        <taxon>Unidentata</taxon>
        <taxon>Episquamata</taxon>
        <taxon>Toxicofera</taxon>
        <taxon>Serpentes</taxon>
        <taxon>Colubroidea</taxon>
        <taxon>Elapidae</taxon>
        <taxon>Elapinae</taxon>
        <taxon>Naja</taxon>
    </lineage>
</organism>
<reference evidence="3" key="2">
    <citation type="submission" date="2025-09" db="UniProtKB">
        <authorList>
            <consortium name="Ensembl"/>
        </authorList>
    </citation>
    <scope>IDENTIFICATION</scope>
</reference>
<feature type="domain" description="FCH" evidence="2">
    <location>
        <begin position="1"/>
        <end position="84"/>
    </location>
</feature>
<evidence type="ECO:0000313" key="3">
    <source>
        <dbReference type="Ensembl" id="ENSNNAP00000026997.1"/>
    </source>
</evidence>
<dbReference type="Proteomes" id="UP000694559">
    <property type="component" value="Unplaced"/>
</dbReference>